<evidence type="ECO:0000313" key="1">
    <source>
        <dbReference type="EMBL" id="KAG5575565.1"/>
    </source>
</evidence>
<feature type="non-terminal residue" evidence="1">
    <location>
        <position position="178"/>
    </location>
</feature>
<dbReference type="EMBL" id="JACXVP010000011">
    <property type="protein sequence ID" value="KAG5575565.1"/>
    <property type="molecule type" value="Genomic_DNA"/>
</dbReference>
<comment type="caution">
    <text evidence="1">The sequence shown here is derived from an EMBL/GenBank/DDBJ whole genome shotgun (WGS) entry which is preliminary data.</text>
</comment>
<sequence length="178" mass="20540">MKWLWRYANEDRALCKEVIMENMDSQVNSALVKWSALIVYQFGGLSETYGLALTSMLSTINLEATVADPWTPQGWICFRRNLNDREIDRVVDLMKEVDEFKGTSTVTDAMEGSLSIECITWRSWGQPVGKAGPWSKWLEEHASGMKSYKRGELNYPTSNFWTMLEHTTDLLSWWIKKG</sequence>
<organism evidence="1 2">
    <name type="scientific">Solanum commersonii</name>
    <name type="common">Commerson's wild potato</name>
    <name type="synonym">Commerson's nightshade</name>
    <dbReference type="NCBI Taxonomy" id="4109"/>
    <lineage>
        <taxon>Eukaryota</taxon>
        <taxon>Viridiplantae</taxon>
        <taxon>Streptophyta</taxon>
        <taxon>Embryophyta</taxon>
        <taxon>Tracheophyta</taxon>
        <taxon>Spermatophyta</taxon>
        <taxon>Magnoliopsida</taxon>
        <taxon>eudicotyledons</taxon>
        <taxon>Gunneridae</taxon>
        <taxon>Pentapetalae</taxon>
        <taxon>asterids</taxon>
        <taxon>lamiids</taxon>
        <taxon>Solanales</taxon>
        <taxon>Solanaceae</taxon>
        <taxon>Solanoideae</taxon>
        <taxon>Solaneae</taxon>
        <taxon>Solanum</taxon>
    </lineage>
</organism>
<dbReference type="Proteomes" id="UP000824120">
    <property type="component" value="Chromosome 11"/>
</dbReference>
<dbReference type="OrthoDB" id="1436790at2759"/>
<reference evidence="1 2" key="1">
    <citation type="submission" date="2020-09" db="EMBL/GenBank/DDBJ databases">
        <title>De no assembly of potato wild relative species, Solanum commersonii.</title>
        <authorList>
            <person name="Cho K."/>
        </authorList>
    </citation>
    <scope>NUCLEOTIDE SEQUENCE [LARGE SCALE GENOMIC DNA]</scope>
    <source>
        <strain evidence="1">LZ3.2</strain>
        <tissue evidence="1">Leaf</tissue>
    </source>
</reference>
<protein>
    <submittedName>
        <fullName evidence="1">Uncharacterized protein</fullName>
    </submittedName>
</protein>
<keyword evidence="2" id="KW-1185">Reference proteome</keyword>
<name>A0A9J5WJG7_SOLCO</name>
<accession>A0A9J5WJG7</accession>
<dbReference type="AlphaFoldDB" id="A0A9J5WJG7"/>
<gene>
    <name evidence="1" type="ORF">H5410_055699</name>
</gene>
<proteinExistence type="predicted"/>
<evidence type="ECO:0000313" key="2">
    <source>
        <dbReference type="Proteomes" id="UP000824120"/>
    </source>
</evidence>